<organism evidence="10 11">
    <name type="scientific">Pseudoclavibacter endophyticus</name>
    <dbReference type="NCBI Taxonomy" id="1778590"/>
    <lineage>
        <taxon>Bacteria</taxon>
        <taxon>Bacillati</taxon>
        <taxon>Actinomycetota</taxon>
        <taxon>Actinomycetes</taxon>
        <taxon>Micrococcales</taxon>
        <taxon>Microbacteriaceae</taxon>
        <taxon>Pseudoclavibacter</taxon>
    </lineage>
</organism>
<reference evidence="10 11" key="1">
    <citation type="submission" date="2019-09" db="EMBL/GenBank/DDBJ databases">
        <title>Phylogeny of genus Pseudoclavibacter and closely related genus.</title>
        <authorList>
            <person name="Li Y."/>
        </authorList>
    </citation>
    <scope>NUCLEOTIDE SEQUENCE [LARGE SCALE GENOMIC DNA]</scope>
    <source>
        <strain evidence="10 11">EGI 60007</strain>
    </source>
</reference>
<evidence type="ECO:0000256" key="4">
    <source>
        <dbReference type="ARBA" id="ARBA00022692"/>
    </source>
</evidence>
<evidence type="ECO:0000256" key="6">
    <source>
        <dbReference type="ARBA" id="ARBA00023136"/>
    </source>
</evidence>
<accession>A0A6H9WME8</accession>
<feature type="transmembrane region" description="Helical" evidence="7">
    <location>
        <begin position="245"/>
        <end position="267"/>
    </location>
</feature>
<dbReference type="AlphaFoldDB" id="A0A6H9WME8"/>
<evidence type="ECO:0000256" key="5">
    <source>
        <dbReference type="ARBA" id="ARBA00022989"/>
    </source>
</evidence>
<dbReference type="Proteomes" id="UP000431744">
    <property type="component" value="Unassembled WGS sequence"/>
</dbReference>
<evidence type="ECO:0000256" key="1">
    <source>
        <dbReference type="ARBA" id="ARBA00004651"/>
    </source>
</evidence>
<keyword evidence="5 7" id="KW-1133">Transmembrane helix</keyword>
<dbReference type="EMBL" id="WBJY01000001">
    <property type="protein sequence ID" value="KAB1649188.1"/>
    <property type="molecule type" value="Genomic_DNA"/>
</dbReference>
<keyword evidence="2 7" id="KW-0813">Transport</keyword>
<feature type="transmembrane region" description="Helical" evidence="7">
    <location>
        <begin position="153"/>
        <end position="173"/>
    </location>
</feature>
<gene>
    <name evidence="10" type="ORF">F8O04_02600</name>
</gene>
<dbReference type="PANTHER" id="PTHR30151:SF0">
    <property type="entry name" value="ABC TRANSPORTER PERMEASE PROTEIN MJ0413-RELATED"/>
    <property type="match status" value="1"/>
</dbReference>
<keyword evidence="4 7" id="KW-0812">Transmembrane</keyword>
<dbReference type="Gene3D" id="1.10.3720.10">
    <property type="entry name" value="MetI-like"/>
    <property type="match status" value="1"/>
</dbReference>
<feature type="transmembrane region" description="Helical" evidence="7">
    <location>
        <begin position="126"/>
        <end position="147"/>
    </location>
</feature>
<sequence length="284" mass="30692">MGRPSGGGSMTQLETRSPATEAPGDRTRRTLASVGYVVVPLVVVVALWQVATMVFQSTFFPTPLAILQRLGTLLTSTGPASPVTSDLLPSVTRMLLGFALGSLWGVVVGVWLGLSRATREVVTPVVEFLRSIPATAVLPLFIVLFGGGDDMRVLFIAYGCSWFVLINTASGVASIHKTTLDMGQVFRVARWRQVLGIVLPASMPTIFAGLRIASTAALLLAIVSEFMVATNGIGYQLIQAQGRFLLLDMWVWMLVLAILGLLMNAALEGIEGRVLRWHRLSRER</sequence>
<dbReference type="SUPFAM" id="SSF161098">
    <property type="entry name" value="MetI-like"/>
    <property type="match status" value="1"/>
</dbReference>
<keyword evidence="11" id="KW-1185">Reference proteome</keyword>
<comment type="subcellular location">
    <subcellularLocation>
        <location evidence="1 7">Cell membrane</location>
        <topology evidence="1 7">Multi-pass membrane protein</topology>
    </subcellularLocation>
</comment>
<evidence type="ECO:0000256" key="2">
    <source>
        <dbReference type="ARBA" id="ARBA00022448"/>
    </source>
</evidence>
<feature type="transmembrane region" description="Helical" evidence="7">
    <location>
        <begin position="94"/>
        <end position="114"/>
    </location>
</feature>
<keyword evidence="3" id="KW-1003">Cell membrane</keyword>
<evidence type="ECO:0000313" key="11">
    <source>
        <dbReference type="Proteomes" id="UP000431744"/>
    </source>
</evidence>
<dbReference type="PANTHER" id="PTHR30151">
    <property type="entry name" value="ALKANE SULFONATE ABC TRANSPORTER-RELATED, MEMBRANE SUBUNIT"/>
    <property type="match status" value="1"/>
</dbReference>
<dbReference type="Pfam" id="PF00528">
    <property type="entry name" value="BPD_transp_1"/>
    <property type="match status" value="1"/>
</dbReference>
<dbReference type="OrthoDB" id="3173654at2"/>
<keyword evidence="6 7" id="KW-0472">Membrane</keyword>
<evidence type="ECO:0000256" key="8">
    <source>
        <dbReference type="SAM" id="MobiDB-lite"/>
    </source>
</evidence>
<feature type="transmembrane region" description="Helical" evidence="7">
    <location>
        <begin position="34"/>
        <end position="55"/>
    </location>
</feature>
<protein>
    <submittedName>
        <fullName evidence="10">ABC transporter permease</fullName>
    </submittedName>
</protein>
<dbReference type="CDD" id="cd06261">
    <property type="entry name" value="TM_PBP2"/>
    <property type="match status" value="1"/>
</dbReference>
<evidence type="ECO:0000256" key="7">
    <source>
        <dbReference type="RuleBase" id="RU363032"/>
    </source>
</evidence>
<evidence type="ECO:0000259" key="9">
    <source>
        <dbReference type="PROSITE" id="PS50928"/>
    </source>
</evidence>
<proteinExistence type="inferred from homology"/>
<dbReference type="InterPro" id="IPR035906">
    <property type="entry name" value="MetI-like_sf"/>
</dbReference>
<feature type="transmembrane region" description="Helical" evidence="7">
    <location>
        <begin position="218"/>
        <end position="238"/>
    </location>
</feature>
<comment type="caution">
    <text evidence="10">The sequence shown here is derived from an EMBL/GenBank/DDBJ whole genome shotgun (WGS) entry which is preliminary data.</text>
</comment>
<dbReference type="PROSITE" id="PS50928">
    <property type="entry name" value="ABC_TM1"/>
    <property type="match status" value="1"/>
</dbReference>
<evidence type="ECO:0000313" key="10">
    <source>
        <dbReference type="EMBL" id="KAB1649188.1"/>
    </source>
</evidence>
<dbReference type="GO" id="GO:0005886">
    <property type="term" value="C:plasma membrane"/>
    <property type="evidence" value="ECO:0007669"/>
    <property type="project" value="UniProtKB-SubCell"/>
</dbReference>
<feature type="domain" description="ABC transmembrane type-1" evidence="9">
    <location>
        <begin position="87"/>
        <end position="271"/>
    </location>
</feature>
<feature type="region of interest" description="Disordered" evidence="8">
    <location>
        <begin position="1"/>
        <end position="26"/>
    </location>
</feature>
<comment type="similarity">
    <text evidence="7">Belongs to the binding-protein-dependent transport system permease family.</text>
</comment>
<evidence type="ECO:0000256" key="3">
    <source>
        <dbReference type="ARBA" id="ARBA00022475"/>
    </source>
</evidence>
<name>A0A6H9WME8_9MICO</name>
<dbReference type="InterPro" id="IPR000515">
    <property type="entry name" value="MetI-like"/>
</dbReference>
<dbReference type="GO" id="GO:0055085">
    <property type="term" value="P:transmembrane transport"/>
    <property type="evidence" value="ECO:0007669"/>
    <property type="project" value="InterPro"/>
</dbReference>